<feature type="region of interest" description="Disordered" evidence="1">
    <location>
        <begin position="89"/>
        <end position="124"/>
    </location>
</feature>
<feature type="compositionally biased region" description="Low complexity" evidence="1">
    <location>
        <begin position="89"/>
        <end position="108"/>
    </location>
</feature>
<dbReference type="InterPro" id="IPR014790">
    <property type="entry name" value="MutL_C"/>
</dbReference>
<dbReference type="InterPro" id="IPR014721">
    <property type="entry name" value="Ribsml_uS5_D2-typ_fold_subgr"/>
</dbReference>
<comment type="caution">
    <text evidence="4">The sequence shown here is derived from an EMBL/GenBank/DDBJ whole genome shotgun (WGS) entry which is preliminary data.</text>
</comment>
<feature type="compositionally biased region" description="Basic and acidic residues" evidence="1">
    <location>
        <begin position="191"/>
        <end position="204"/>
    </location>
</feature>
<dbReference type="InterPro" id="IPR037198">
    <property type="entry name" value="MutL_C_sf"/>
</dbReference>
<dbReference type="GO" id="GO:0032300">
    <property type="term" value="C:mismatch repair complex"/>
    <property type="evidence" value="ECO:0007669"/>
    <property type="project" value="InterPro"/>
</dbReference>
<dbReference type="Gene3D" id="3.30.1370.100">
    <property type="entry name" value="MutL, C-terminal domain, regulatory subdomain"/>
    <property type="match status" value="1"/>
</dbReference>
<evidence type="ECO:0000313" key="4">
    <source>
        <dbReference type="EMBL" id="MBM3274213.1"/>
    </source>
</evidence>
<dbReference type="GO" id="GO:0005524">
    <property type="term" value="F:ATP binding"/>
    <property type="evidence" value="ECO:0007669"/>
    <property type="project" value="InterPro"/>
</dbReference>
<dbReference type="PANTHER" id="PTHR10073:SF12">
    <property type="entry name" value="DNA MISMATCH REPAIR PROTEIN MLH1"/>
    <property type="match status" value="1"/>
</dbReference>
<feature type="domain" description="MutL C-terminal dimerisation" evidence="2">
    <location>
        <begin position="213"/>
        <end position="352"/>
    </location>
</feature>
<dbReference type="InterPro" id="IPR013507">
    <property type="entry name" value="DNA_mismatch_S5_2-like"/>
</dbReference>
<dbReference type="Pfam" id="PF01119">
    <property type="entry name" value="DNA_mis_repair"/>
    <property type="match status" value="1"/>
</dbReference>
<accession>A0A937X2S3</accession>
<dbReference type="Proteomes" id="UP000703893">
    <property type="component" value="Unassembled WGS sequence"/>
</dbReference>
<feature type="region of interest" description="Disordered" evidence="1">
    <location>
        <begin position="180"/>
        <end position="204"/>
    </location>
</feature>
<dbReference type="SUPFAM" id="SSF54211">
    <property type="entry name" value="Ribosomal protein S5 domain 2-like"/>
    <property type="match status" value="1"/>
</dbReference>
<dbReference type="GO" id="GO:0140664">
    <property type="term" value="F:ATP-dependent DNA damage sensor activity"/>
    <property type="evidence" value="ECO:0007669"/>
    <property type="project" value="InterPro"/>
</dbReference>
<dbReference type="CDD" id="cd00782">
    <property type="entry name" value="MutL_Trans"/>
    <property type="match status" value="1"/>
</dbReference>
<feature type="non-terminal residue" evidence="4">
    <location>
        <position position="1"/>
    </location>
</feature>
<dbReference type="Gene3D" id="3.30.230.10">
    <property type="match status" value="1"/>
</dbReference>
<dbReference type="AlphaFoldDB" id="A0A937X2S3"/>
<proteinExistence type="predicted"/>
<dbReference type="InterPro" id="IPR042121">
    <property type="entry name" value="MutL_C_regsub"/>
</dbReference>
<dbReference type="EMBL" id="VGJX01000153">
    <property type="protein sequence ID" value="MBM3274213.1"/>
    <property type="molecule type" value="Genomic_DNA"/>
</dbReference>
<feature type="domain" description="DNA mismatch repair protein S5" evidence="3">
    <location>
        <begin position="1"/>
        <end position="71"/>
    </location>
</feature>
<protein>
    <recommendedName>
        <fullName evidence="6">DNA mismatch repair protein MutL</fullName>
    </recommendedName>
</protein>
<dbReference type="SUPFAM" id="SSF118116">
    <property type="entry name" value="DNA mismatch repair protein MutL"/>
    <property type="match status" value="1"/>
</dbReference>
<dbReference type="SMART" id="SM01340">
    <property type="entry name" value="DNA_mis_repair"/>
    <property type="match status" value="1"/>
</dbReference>
<sequence length="399" mass="43282">RPIRHPALARAVDEAYSGHIPDTRHPIYVVSLTVDPRRVDFNVHPTKKEVRLADAAHHYSLIREAVGRALRQAPSVRMYHAMRTLGAEQPVGGPAAGPAGFEQGAGQPLGTVGHQPIPGQPPGRAGFQPALSGSRPAMPQPLHSAQLPFTTEQAMELYRPASADVTPLTTATPLGQALGFIEGNLTPGKPAEAREGRPMTEGREGFPWDDLRLLGQIHDTYLVLEHPEGLYLVDQHNSHERYLYEQIGAGGTASQELLIPRPLDLSPDAAAALAHQRENLAEIGFVVSPGADSGTWDLRAVPASLPSEEATQTLAAILDDLATGSAVPLKDLTDRWRVTVACHSAVKAGDRLTQPAMQRLLDQWRTCEQPFTCPHGRPTAVLIPLTELHRRCMRGMQTR</sequence>
<evidence type="ECO:0000259" key="2">
    <source>
        <dbReference type="SMART" id="SM00853"/>
    </source>
</evidence>
<evidence type="ECO:0000259" key="3">
    <source>
        <dbReference type="SMART" id="SM01340"/>
    </source>
</evidence>
<dbReference type="PANTHER" id="PTHR10073">
    <property type="entry name" value="DNA MISMATCH REPAIR PROTEIN MLH, PMS, MUTL"/>
    <property type="match status" value="1"/>
</dbReference>
<organism evidence="4 5">
    <name type="scientific">Candidatus Tanganyikabacteria bacterium</name>
    <dbReference type="NCBI Taxonomy" id="2961651"/>
    <lineage>
        <taxon>Bacteria</taxon>
        <taxon>Bacillati</taxon>
        <taxon>Candidatus Sericytochromatia</taxon>
        <taxon>Candidatus Tanganyikabacteria</taxon>
    </lineage>
</organism>
<evidence type="ECO:0000313" key="5">
    <source>
        <dbReference type="Proteomes" id="UP000703893"/>
    </source>
</evidence>
<dbReference type="GO" id="GO:0030983">
    <property type="term" value="F:mismatched DNA binding"/>
    <property type="evidence" value="ECO:0007669"/>
    <property type="project" value="InterPro"/>
</dbReference>
<dbReference type="GO" id="GO:0006298">
    <property type="term" value="P:mismatch repair"/>
    <property type="evidence" value="ECO:0007669"/>
    <property type="project" value="InterPro"/>
</dbReference>
<evidence type="ECO:0008006" key="6">
    <source>
        <dbReference type="Google" id="ProtNLM"/>
    </source>
</evidence>
<reference evidence="4 5" key="1">
    <citation type="submission" date="2019-03" db="EMBL/GenBank/DDBJ databases">
        <title>Lake Tanganyika Metagenome-Assembled Genomes (MAGs).</title>
        <authorList>
            <person name="Tran P."/>
        </authorList>
    </citation>
    <scope>NUCLEOTIDE SEQUENCE [LARGE SCALE GENOMIC DNA]</scope>
    <source>
        <strain evidence="4">K_DeepCast_65m_m2_236</strain>
    </source>
</reference>
<dbReference type="InterPro" id="IPR020568">
    <property type="entry name" value="Ribosomal_Su5_D2-typ_SF"/>
</dbReference>
<evidence type="ECO:0000256" key="1">
    <source>
        <dbReference type="SAM" id="MobiDB-lite"/>
    </source>
</evidence>
<dbReference type="InterPro" id="IPR042120">
    <property type="entry name" value="MutL_C_dimsub"/>
</dbReference>
<dbReference type="InterPro" id="IPR038973">
    <property type="entry name" value="MutL/Mlh/Pms-like"/>
</dbReference>
<name>A0A937X2S3_9BACT</name>
<gene>
    <name evidence="4" type="ORF">FJZ00_03610</name>
</gene>
<dbReference type="GO" id="GO:0016887">
    <property type="term" value="F:ATP hydrolysis activity"/>
    <property type="evidence" value="ECO:0007669"/>
    <property type="project" value="InterPro"/>
</dbReference>
<dbReference type="Pfam" id="PF08676">
    <property type="entry name" value="MutL_C"/>
    <property type="match status" value="1"/>
</dbReference>
<dbReference type="SMART" id="SM00853">
    <property type="entry name" value="MutL_C"/>
    <property type="match status" value="1"/>
</dbReference>
<dbReference type="Gene3D" id="3.30.1540.20">
    <property type="entry name" value="MutL, C-terminal domain, dimerisation subdomain"/>
    <property type="match status" value="1"/>
</dbReference>